<keyword evidence="2" id="KW-1185">Reference proteome</keyword>
<name>A0AAW0BUM0_9AGAR</name>
<dbReference type="Proteomes" id="UP001383192">
    <property type="component" value="Unassembled WGS sequence"/>
</dbReference>
<evidence type="ECO:0000313" key="1">
    <source>
        <dbReference type="EMBL" id="KAK7030835.1"/>
    </source>
</evidence>
<protein>
    <submittedName>
        <fullName evidence="1">Uncharacterized protein</fullName>
    </submittedName>
</protein>
<dbReference type="EMBL" id="JAYKXP010000074">
    <property type="protein sequence ID" value="KAK7030835.1"/>
    <property type="molecule type" value="Genomic_DNA"/>
</dbReference>
<proteinExistence type="predicted"/>
<gene>
    <name evidence="1" type="ORF">VNI00_013943</name>
</gene>
<evidence type="ECO:0000313" key="2">
    <source>
        <dbReference type="Proteomes" id="UP001383192"/>
    </source>
</evidence>
<sequence>MGHMPIWFCADLALEKVSAKELAWAGVECIHEETLVLDRVVEMTSNRGHEGVGAVKDLKKNIRRDERAGVSVHETTGRKSTMVSLNGERAKVSRAFS</sequence>
<organism evidence="1 2">
    <name type="scientific">Paramarasmius palmivorus</name>
    <dbReference type="NCBI Taxonomy" id="297713"/>
    <lineage>
        <taxon>Eukaryota</taxon>
        <taxon>Fungi</taxon>
        <taxon>Dikarya</taxon>
        <taxon>Basidiomycota</taxon>
        <taxon>Agaricomycotina</taxon>
        <taxon>Agaricomycetes</taxon>
        <taxon>Agaricomycetidae</taxon>
        <taxon>Agaricales</taxon>
        <taxon>Marasmiineae</taxon>
        <taxon>Marasmiaceae</taxon>
        <taxon>Paramarasmius</taxon>
    </lineage>
</organism>
<accession>A0AAW0BUM0</accession>
<comment type="caution">
    <text evidence="1">The sequence shown here is derived from an EMBL/GenBank/DDBJ whole genome shotgun (WGS) entry which is preliminary data.</text>
</comment>
<dbReference type="AlphaFoldDB" id="A0AAW0BUM0"/>
<reference evidence="1 2" key="1">
    <citation type="submission" date="2024-01" db="EMBL/GenBank/DDBJ databases">
        <title>A draft genome for a cacao thread blight-causing isolate of Paramarasmius palmivorus.</title>
        <authorList>
            <person name="Baruah I.K."/>
            <person name="Bukari Y."/>
            <person name="Amoako-Attah I."/>
            <person name="Meinhardt L.W."/>
            <person name="Bailey B.A."/>
            <person name="Cohen S.P."/>
        </authorList>
    </citation>
    <scope>NUCLEOTIDE SEQUENCE [LARGE SCALE GENOMIC DNA]</scope>
    <source>
        <strain evidence="1 2">GH-12</strain>
    </source>
</reference>